<dbReference type="AlphaFoldDB" id="B6GD92"/>
<evidence type="ECO:0000313" key="1">
    <source>
        <dbReference type="EMBL" id="EEA89754.1"/>
    </source>
</evidence>
<gene>
    <name evidence="1" type="ORF">COLSTE_02070</name>
</gene>
<protein>
    <submittedName>
        <fullName evidence="1">Uncharacterized protein</fullName>
    </submittedName>
</protein>
<accession>B6GD92</accession>
<organism evidence="1 2">
    <name type="scientific">Collinsella stercoris DSM 13279</name>
    <dbReference type="NCBI Taxonomy" id="445975"/>
    <lineage>
        <taxon>Bacteria</taxon>
        <taxon>Bacillati</taxon>
        <taxon>Actinomycetota</taxon>
        <taxon>Coriobacteriia</taxon>
        <taxon>Coriobacteriales</taxon>
        <taxon>Coriobacteriaceae</taxon>
        <taxon>Collinsella</taxon>
    </lineage>
</organism>
<dbReference type="HOGENOM" id="CLU_3134501_0_0_11"/>
<dbReference type="EMBL" id="ABXJ01000124">
    <property type="protein sequence ID" value="EEA89754.1"/>
    <property type="molecule type" value="Genomic_DNA"/>
</dbReference>
<keyword evidence="2" id="KW-1185">Reference proteome</keyword>
<dbReference type="Proteomes" id="UP000003560">
    <property type="component" value="Unassembled WGS sequence"/>
</dbReference>
<reference evidence="1 2" key="2">
    <citation type="submission" date="2008-10" db="EMBL/GenBank/DDBJ databases">
        <authorList>
            <person name="Fulton L."/>
            <person name="Clifton S."/>
            <person name="Fulton B."/>
            <person name="Xu J."/>
            <person name="Minx P."/>
            <person name="Pepin K.H."/>
            <person name="Johnson M."/>
            <person name="Thiruvilangam P."/>
            <person name="Bhonagiri V."/>
            <person name="Nash W.E."/>
            <person name="Mardis E.R."/>
            <person name="Wilson R.K."/>
        </authorList>
    </citation>
    <scope>NUCLEOTIDE SEQUENCE [LARGE SCALE GENOMIC DNA]</scope>
    <source>
        <strain evidence="1 2">DSM 13279</strain>
    </source>
</reference>
<evidence type="ECO:0000313" key="2">
    <source>
        <dbReference type="Proteomes" id="UP000003560"/>
    </source>
</evidence>
<reference evidence="1 2" key="1">
    <citation type="submission" date="2008-10" db="EMBL/GenBank/DDBJ databases">
        <title>Draft genome sequence of Collinsella stercoris (DSM 13279).</title>
        <authorList>
            <person name="Sudarsanam P."/>
            <person name="Ley R."/>
            <person name="Guruge J."/>
            <person name="Turnbaugh P.J."/>
            <person name="Mahowald M."/>
            <person name="Liep D."/>
            <person name="Gordon J."/>
        </authorList>
    </citation>
    <scope>NUCLEOTIDE SEQUENCE [LARGE SCALE GENOMIC DNA]</scope>
    <source>
        <strain evidence="1 2">DSM 13279</strain>
    </source>
</reference>
<sequence length="49" mass="5899">MLNRFNKGRLCILFLPIWQVYTFLYKIALEYTRLLARWSVPSPAPRVSR</sequence>
<comment type="caution">
    <text evidence="1">The sequence shown here is derived from an EMBL/GenBank/DDBJ whole genome shotgun (WGS) entry which is preliminary data.</text>
</comment>
<name>B6GD92_9ACTN</name>
<proteinExistence type="predicted"/>